<dbReference type="Pfam" id="PF13432">
    <property type="entry name" value="TPR_16"/>
    <property type="match status" value="2"/>
</dbReference>
<feature type="repeat" description="TPR" evidence="3">
    <location>
        <begin position="1323"/>
        <end position="1356"/>
    </location>
</feature>
<feature type="repeat" description="TPR" evidence="3">
    <location>
        <begin position="1911"/>
        <end position="1944"/>
    </location>
</feature>
<keyword evidence="5" id="KW-1185">Reference proteome</keyword>
<dbReference type="KEGG" id="gsh:117364331"/>
<evidence type="ECO:0000313" key="6">
    <source>
        <dbReference type="RefSeq" id="XP_033809327.1"/>
    </source>
</evidence>
<sequence>MAGKQKPLPVGLNYSKEQKMKKELERLQKQSQKYSLYFKDVVNTIDTQSFSTDLTSDQSSSPLHSLTQQRPTTVLKSVSNMPNISGKEHFSTQDVDKERICSSSRKEGFDQEVAIQDNKSSHRKEFKSRSADKKLGKHLEYTFFTEGGFINKFKVERKPAIASFAGTIKAAVVFPRPEPPVKQRSYKSTVQPREFPQQTFSLPQRKRHSAEREEIVYSISRTTMSTIERMSSENEEHDESHSSAFDSVMTWDHQQQIEESQKYKEEMTMDKEQFVSAEQALAFEKESEEMKGSTSFSRTTNAKPQAEETAETSMVCREDLEQHKPEARSLLETTYRVSARSLNEIVASLRSPGNTDLHASDGVMKELMKRVLGQNDSFPSDETEQSVEPTATEREPLVKQKVPSAVQQADLLSELVIPDQASDNVLINVPHQTPVESTTLKCSVSSTVGTSNISEDTKVSFSVSLNVKGKAILIKPLERFGKISDKKSVQYQPVSLLATWMPKGPQHRTIHHLCMASFSYALPSSFQVASRVLHTLDKYDHTVASGLQSLDFQRPDTVAEPRERSRILHQGIRVSELLEHNLKSSIQVLPPHKPESLGEWQRLAEYYVERPQMQLLGEKVPLQTRALKMFWTPAPPKFFVPLSIVKETLFPEYTSSSTEPITSEVFVTSLLEDETVENELFYLNDVDIVERILSRKYSSMSDLRSLIPDSVSAVKNLKERILSRKYSSMSDLRSLIPDSVSAVKNLKASMIKKSISSIELPDHSENVLKLPSDFQTSMTELNILRQKLAESKDLKGPKSIFPGLPTKIQTEKTAVPKLSEQEQTKKTSFAKAARKAGTKFLVSKKKRTTLKTFDSQKLKMMMEELQQPARILKSSLSWEKLNIVSDDPFRFPKKPHHYRCPSLPLVLDFEKFTENRGGIPEDFVVREWVRNIWNTWFDEVFPPSRPPTSKIHEVIDKVEDQVISKRQEDMQTADFVKPLDSVSPVLIEGSLSFENLQREVTRLTELIDLEGETSVFNYYRRGTLNRKLGKLKEALLDLNKAICLEPMLLDAYWHRHLIFVLHGQTADALADLNFITNYNTNHADAYKSKAEIYKGYGDYTAAILNYSEAIRCKPADDDIYFRRAEVYEKIEEDLLAMDDYVQCIKLNPRRTDALMRHGMYHFENSNWNIATADFTAVIKQNPNHGQVRTYRGRAYINQSLFQRAVEDFCAAIHLEPLNWTAFYYRGCLLRKSYPIRALQDLSVSVLINDGRENLKAFLHRGIIYTDLRKWPEAICDFETVISLDRSIAVAYVNIGLIFLLQTDQYYKAINQFTYAIKANPVYVRAYICRAEAYHTIHDLNNALKDITRAIHLQPDGLHLNVLRGQYLYEMKKYDLASFCVQYAAEVNEDSASKKAFAQAFLQDYSESIETLRLESQINPSPYIFNLLGKTLMKAKNTEEAIESFKNALSMMGPLKPNHPSSTEAAEILYFLGLCYVEQGDLFKALTAFTKIVTIFPDFADAYYQRGLCRMRLQQDLCMADFNETLEINPDFFQAYLSRAAFYGSKRRYVKAILNCNEAIKIKPDSVRAYMYRGSLKYYIKAYFSAIEDLNKAIEMDETCSLAYFNRAICYHQLKIYDKALKDYGIALLLSVRKDIEVKVLINRGLLYQELHEYAIALQDFKEAMLLAPDDSKIHRMSAVCYQRLCHFEEAVIEYNHVLKSDPLLLEAYVARGNSYMEYDDQRGVKLAQRDFQRALHLNPLYTKARICLGYSLQIQGKFQKAWNQFTIVIDIDPKCHLGYEGRALVNLQMGDTFAAFQDISAALKLITTAELLTNRGIINQFMGHLSNAMKDYQAAIMLNPGYPLAYFNAANMYFNNRQFSQARDYYSKALNLEPKNESVLLNRAITNTLLQNVEEAMKDFEKAVSVSPTSAVIYFNKANLHSTLQQYTQADQDFSKVLQLQPNDALTYKLRADVRGKMGCIEEAISDYKCAVNLQQAMEINA</sequence>
<dbReference type="Pfam" id="PF13181">
    <property type="entry name" value="TPR_8"/>
    <property type="match status" value="2"/>
</dbReference>
<dbReference type="SUPFAM" id="SSF48452">
    <property type="entry name" value="TPR-like"/>
    <property type="match status" value="3"/>
</dbReference>
<dbReference type="InterPro" id="IPR013105">
    <property type="entry name" value="TPR_2"/>
</dbReference>
<dbReference type="SMART" id="SM00028">
    <property type="entry name" value="TPR"/>
    <property type="match status" value="24"/>
</dbReference>
<evidence type="ECO:0000256" key="2">
    <source>
        <dbReference type="ARBA" id="ARBA00022803"/>
    </source>
</evidence>
<feature type="repeat" description="TPR" evidence="3">
    <location>
        <begin position="1151"/>
        <end position="1184"/>
    </location>
</feature>
<dbReference type="InParanoid" id="A0A6P8RUP1"/>
<dbReference type="RefSeq" id="XP_033809327.1">
    <property type="nucleotide sequence ID" value="XM_033953436.1"/>
</dbReference>
<organism evidence="5 6">
    <name type="scientific">Geotrypetes seraphini</name>
    <name type="common">Gaboon caecilian</name>
    <name type="synonym">Caecilia seraphini</name>
    <dbReference type="NCBI Taxonomy" id="260995"/>
    <lineage>
        <taxon>Eukaryota</taxon>
        <taxon>Metazoa</taxon>
        <taxon>Chordata</taxon>
        <taxon>Craniata</taxon>
        <taxon>Vertebrata</taxon>
        <taxon>Euteleostomi</taxon>
        <taxon>Amphibia</taxon>
        <taxon>Gymnophiona</taxon>
        <taxon>Geotrypetes</taxon>
    </lineage>
</organism>
<dbReference type="Gene3D" id="1.25.40.10">
    <property type="entry name" value="Tetratricopeptide repeat domain"/>
    <property type="match status" value="11"/>
</dbReference>
<feature type="repeat" description="TPR" evidence="3">
    <location>
        <begin position="1809"/>
        <end position="1842"/>
    </location>
</feature>
<dbReference type="PROSITE" id="PS50293">
    <property type="entry name" value="TPR_REGION"/>
    <property type="match status" value="1"/>
</dbReference>
<dbReference type="Pfam" id="PF07719">
    <property type="entry name" value="TPR_2"/>
    <property type="match status" value="1"/>
</dbReference>
<evidence type="ECO:0000313" key="5">
    <source>
        <dbReference type="Proteomes" id="UP000515159"/>
    </source>
</evidence>
<dbReference type="PROSITE" id="PS50005">
    <property type="entry name" value="TPR"/>
    <property type="match status" value="11"/>
</dbReference>
<accession>A0A6P8RUP1</accession>
<dbReference type="CTD" id="319089"/>
<feature type="repeat" description="TPR" evidence="3">
    <location>
        <begin position="1637"/>
        <end position="1670"/>
    </location>
</feature>
<keyword evidence="2 3" id="KW-0802">TPR repeat</keyword>
<feature type="compositionally biased region" description="Basic and acidic residues" evidence="4">
    <location>
        <begin position="86"/>
        <end position="97"/>
    </location>
</feature>
<dbReference type="InterPro" id="IPR019734">
    <property type="entry name" value="TPR_rpt"/>
</dbReference>
<feature type="region of interest" description="Disordered" evidence="4">
    <location>
        <begin position="51"/>
        <end position="70"/>
    </location>
</feature>
<dbReference type="PANTHER" id="PTHR44858:SF1">
    <property type="entry name" value="UDP-N-ACETYLGLUCOSAMINE--PEPTIDE N-ACETYLGLUCOSAMINYLTRANSFERASE SPINDLY-RELATED"/>
    <property type="match status" value="1"/>
</dbReference>
<gene>
    <name evidence="6" type="primary">TTC6</name>
</gene>
<feature type="repeat" description="TPR" evidence="3">
    <location>
        <begin position="1015"/>
        <end position="1048"/>
    </location>
</feature>
<reference evidence="6" key="1">
    <citation type="submission" date="2025-08" db="UniProtKB">
        <authorList>
            <consortium name="RefSeq"/>
        </authorList>
    </citation>
    <scope>IDENTIFICATION</scope>
</reference>
<feature type="region of interest" description="Disordered" evidence="4">
    <location>
        <begin position="78"/>
        <end position="97"/>
    </location>
</feature>
<dbReference type="InterPro" id="IPR050498">
    <property type="entry name" value="Ycf3"/>
</dbReference>
<feature type="compositionally biased region" description="Polar residues" evidence="4">
    <location>
        <begin position="292"/>
        <end position="303"/>
    </location>
</feature>
<evidence type="ECO:0000256" key="1">
    <source>
        <dbReference type="ARBA" id="ARBA00022737"/>
    </source>
</evidence>
<evidence type="ECO:0000256" key="4">
    <source>
        <dbReference type="SAM" id="MobiDB-lite"/>
    </source>
</evidence>
<dbReference type="GeneID" id="117364331"/>
<evidence type="ECO:0000256" key="3">
    <source>
        <dbReference type="PROSITE-ProRule" id="PRU00339"/>
    </source>
</evidence>
<feature type="repeat" description="TPR" evidence="3">
    <location>
        <begin position="1877"/>
        <end position="1910"/>
    </location>
</feature>
<feature type="repeat" description="TPR" evidence="3">
    <location>
        <begin position="1843"/>
        <end position="1876"/>
    </location>
</feature>
<feature type="repeat" description="TPR" evidence="3">
    <location>
        <begin position="1465"/>
        <end position="1498"/>
    </location>
</feature>
<dbReference type="OrthoDB" id="1658288at2759"/>
<feature type="region of interest" description="Disordered" evidence="4">
    <location>
        <begin position="375"/>
        <end position="398"/>
    </location>
</feature>
<dbReference type="Proteomes" id="UP000515159">
    <property type="component" value="Chromosome 7"/>
</dbReference>
<proteinExistence type="predicted"/>
<name>A0A6P8RUP1_GEOSA</name>
<feature type="repeat" description="TPR" evidence="3">
    <location>
        <begin position="1083"/>
        <end position="1116"/>
    </location>
</feature>
<dbReference type="PANTHER" id="PTHR44858">
    <property type="entry name" value="TETRATRICOPEPTIDE REPEAT PROTEIN 6"/>
    <property type="match status" value="1"/>
</dbReference>
<dbReference type="InterPro" id="IPR011990">
    <property type="entry name" value="TPR-like_helical_dom_sf"/>
</dbReference>
<feature type="repeat" description="TPR" evidence="3">
    <location>
        <begin position="1185"/>
        <end position="1218"/>
    </location>
</feature>
<feature type="region of interest" description="Disordered" evidence="4">
    <location>
        <begin position="287"/>
        <end position="313"/>
    </location>
</feature>
<protein>
    <submittedName>
        <fullName evidence="6">Tetratricopeptide repeat protein 6 isoform X1</fullName>
    </submittedName>
</protein>
<keyword evidence="1" id="KW-0677">Repeat</keyword>